<dbReference type="InterPro" id="IPR014582">
    <property type="entry name" value="UCP033535_lipo"/>
</dbReference>
<evidence type="ECO:0000313" key="2">
    <source>
        <dbReference type="Proteomes" id="UP000479293"/>
    </source>
</evidence>
<sequence>MNKLWQKGVLGVLILLVAYNSVYFKKLDEVKATTAGFDGAAYATTFWSEKLTPAMEKGVDLSALLQQLQTNPDQAFATHSHALGIGNIKYFPVKGVATVKNVRENEVQVALDAQPAGTELTIATEYIFGNAVRDASGQIDINAFTNTMDFNTVSAELNNIIRTKVIPPFKGQVKTGDRVEFTGAIELNQKYLNFSSIEIIPVSLSVEKQ</sequence>
<keyword evidence="2" id="KW-1185">Reference proteome</keyword>
<protein>
    <submittedName>
        <fullName evidence="1">DUF2291 family protein</fullName>
    </submittedName>
</protein>
<accession>A0A7C9BK93</accession>
<dbReference type="EMBL" id="WHLY01000004">
    <property type="protein sequence ID" value="MPR37321.1"/>
    <property type="molecule type" value="Genomic_DNA"/>
</dbReference>
<comment type="caution">
    <text evidence="1">The sequence shown here is derived from an EMBL/GenBank/DDBJ whole genome shotgun (WGS) entry which is preliminary data.</text>
</comment>
<dbReference type="Gene3D" id="2.40.50.420">
    <property type="entry name" value="Envelope glycoprotein gp160, DUF2291, alpha/beta domain"/>
    <property type="match status" value="2"/>
</dbReference>
<evidence type="ECO:0000313" key="1">
    <source>
        <dbReference type="EMBL" id="MPR37321.1"/>
    </source>
</evidence>
<dbReference type="RefSeq" id="WP_152766716.1">
    <property type="nucleotide sequence ID" value="NZ_WHLY01000004.1"/>
</dbReference>
<dbReference type="Pfam" id="PF10054">
    <property type="entry name" value="DUF2291"/>
    <property type="match status" value="1"/>
</dbReference>
<proteinExistence type="predicted"/>
<reference evidence="1 2" key="1">
    <citation type="submission" date="2019-10" db="EMBL/GenBank/DDBJ databases">
        <title>Draft Genome Sequence of Cytophagaceae sp. SJW1-29.</title>
        <authorList>
            <person name="Choi A."/>
        </authorList>
    </citation>
    <scope>NUCLEOTIDE SEQUENCE [LARGE SCALE GENOMIC DNA]</scope>
    <source>
        <strain evidence="1 2">SJW1-29</strain>
    </source>
</reference>
<name>A0A7C9BK93_9BACT</name>
<dbReference type="InterPro" id="IPR036215">
    <property type="entry name" value="TM0957-like_sf"/>
</dbReference>
<dbReference type="SUPFAM" id="SSF141318">
    <property type="entry name" value="TM0957-like"/>
    <property type="match status" value="1"/>
</dbReference>
<gene>
    <name evidence="1" type="ORF">GBK04_29340</name>
</gene>
<dbReference type="Proteomes" id="UP000479293">
    <property type="component" value="Unassembled WGS sequence"/>
</dbReference>
<organism evidence="1 2">
    <name type="scientific">Salmonirosea aquatica</name>
    <dbReference type="NCBI Taxonomy" id="2654236"/>
    <lineage>
        <taxon>Bacteria</taxon>
        <taxon>Pseudomonadati</taxon>
        <taxon>Bacteroidota</taxon>
        <taxon>Cytophagia</taxon>
        <taxon>Cytophagales</taxon>
        <taxon>Spirosomataceae</taxon>
        <taxon>Salmonirosea</taxon>
    </lineage>
</organism>
<dbReference type="AlphaFoldDB" id="A0A7C9BK93"/>